<comment type="caution">
    <text evidence="5">The sequence shown here is derived from an EMBL/GenBank/DDBJ whole genome shotgun (WGS) entry which is preliminary data.</text>
</comment>
<dbReference type="GO" id="GO:0008299">
    <property type="term" value="P:isoprenoid biosynthetic process"/>
    <property type="evidence" value="ECO:0007669"/>
    <property type="project" value="InterPro"/>
</dbReference>
<dbReference type="PROSITE" id="PS00066">
    <property type="entry name" value="HMG_COA_REDUCTASE_1"/>
    <property type="match status" value="1"/>
</dbReference>
<dbReference type="PANTHER" id="PTHR10572">
    <property type="entry name" value="3-HYDROXY-3-METHYLGLUTARYL-COENZYME A REDUCTASE"/>
    <property type="match status" value="1"/>
</dbReference>
<accession>A0A0G1CKW7</accession>
<evidence type="ECO:0000313" key="5">
    <source>
        <dbReference type="EMBL" id="KKS86465.1"/>
    </source>
</evidence>
<dbReference type="InterPro" id="IPR009029">
    <property type="entry name" value="HMG_CoA_Rdtase_sub-bd_dom_sf"/>
</dbReference>
<proteinExistence type="inferred from homology"/>
<dbReference type="Gene3D" id="3.90.770.10">
    <property type="entry name" value="3-hydroxy-3-methylglutaryl-coenzyme A Reductase, Chain A, domain 2"/>
    <property type="match status" value="1"/>
</dbReference>
<dbReference type="InterPro" id="IPR023074">
    <property type="entry name" value="HMG_CoA_Rdtase_cat_sf"/>
</dbReference>
<dbReference type="Gene3D" id="3.30.70.420">
    <property type="entry name" value="Hydroxymethylglutaryl-CoA reductase, class I/II, NAD/NADP-binding domain"/>
    <property type="match status" value="1"/>
</dbReference>
<dbReference type="SUPFAM" id="SSF55035">
    <property type="entry name" value="NAD-binding domain of HMG-CoA reductase"/>
    <property type="match status" value="1"/>
</dbReference>
<dbReference type="GO" id="GO:0016126">
    <property type="term" value="P:sterol biosynthetic process"/>
    <property type="evidence" value="ECO:0007669"/>
    <property type="project" value="TreeGrafter"/>
</dbReference>
<comment type="similarity">
    <text evidence="1">Belongs to the HMG-CoA reductase family.</text>
</comment>
<name>A0A0G1CKW7_9BACT</name>
<evidence type="ECO:0000256" key="2">
    <source>
        <dbReference type="ARBA" id="ARBA00012999"/>
    </source>
</evidence>
<dbReference type="PRINTS" id="PR00071">
    <property type="entry name" value="HMGCOARDTASE"/>
</dbReference>
<dbReference type="CDD" id="cd00643">
    <property type="entry name" value="HMG-CoA_reductase_classI"/>
    <property type="match status" value="1"/>
</dbReference>
<dbReference type="Pfam" id="PF00368">
    <property type="entry name" value="HMG-CoA_red"/>
    <property type="match status" value="1"/>
</dbReference>
<dbReference type="Proteomes" id="UP000034050">
    <property type="component" value="Unassembled WGS sequence"/>
</dbReference>
<dbReference type="STRING" id="1618446.UV61_C0010G0016"/>
<dbReference type="GO" id="GO:0015936">
    <property type="term" value="P:coenzyme A metabolic process"/>
    <property type="evidence" value="ECO:0007669"/>
    <property type="project" value="InterPro"/>
</dbReference>
<dbReference type="EC" id="1.1.1.34" evidence="2"/>
<dbReference type="InterPro" id="IPR002202">
    <property type="entry name" value="HMG_CoA_Rdtase"/>
</dbReference>
<dbReference type="SUPFAM" id="SSF56542">
    <property type="entry name" value="Substrate-binding domain of HMG-CoA reductase"/>
    <property type="match status" value="1"/>
</dbReference>
<gene>
    <name evidence="5" type="ORF">UV61_C0010G0016</name>
</gene>
<dbReference type="PANTHER" id="PTHR10572:SF24">
    <property type="entry name" value="3-HYDROXY-3-METHYLGLUTARYL-COENZYME A REDUCTASE"/>
    <property type="match status" value="1"/>
</dbReference>
<dbReference type="EMBL" id="LCFD01000010">
    <property type="protein sequence ID" value="KKS86465.1"/>
    <property type="molecule type" value="Genomic_DNA"/>
</dbReference>
<sequence>MKLREFTSATKRRQALEKELQMSLMHTGKHLIDETAVANRNCENMIGATQVPLGVAGPLQVQSSKFKVQSYYLPLATTEGALVASVNRGCKAIADSGGCTVDSYSVGATRGPVFRVENLVQSNQLNTFLEERFAELQNIALSTSSHLTLKKFMTRGVGKYRYVRFVFDTQDAMGMNMATIATQKLVAFIETNTQAKCLSVAGNYDVDKKPSWLNLIEGRGIKVWAEVVIPESVVKAVLKVTPQIFYEAWLAKCMYGSILSGSLGFNAQFANIVAAVFLATGQDLGHVGEGSLGVTTTEVISSQFTVGSGQKKNDLYVSVYLPDLMVGTVGGGTGLPTQQEALNLLGVAGGDRGSNSKRLAEIIAAAVLAGEISLLASEAEGTLAKAHQKLGRGK</sequence>
<dbReference type="InterPro" id="IPR023076">
    <property type="entry name" value="HMG_CoA_Rdtase_CS"/>
</dbReference>
<dbReference type="PROSITE" id="PS50065">
    <property type="entry name" value="HMG_COA_REDUCTASE_4"/>
    <property type="match status" value="1"/>
</dbReference>
<protein>
    <recommendedName>
        <fullName evidence="2">hydroxymethylglutaryl-CoA reductase (NADPH)</fullName>
        <ecNumber evidence="2">1.1.1.34</ecNumber>
    </recommendedName>
</protein>
<evidence type="ECO:0000256" key="1">
    <source>
        <dbReference type="ARBA" id="ARBA00007661"/>
    </source>
</evidence>
<dbReference type="InterPro" id="IPR009023">
    <property type="entry name" value="HMG_CoA_Rdtase_NAD(P)-bd_sf"/>
</dbReference>
<reference evidence="5 6" key="1">
    <citation type="journal article" date="2015" name="Nature">
        <title>rRNA introns, odd ribosomes, and small enigmatic genomes across a large radiation of phyla.</title>
        <authorList>
            <person name="Brown C.T."/>
            <person name="Hug L.A."/>
            <person name="Thomas B.C."/>
            <person name="Sharon I."/>
            <person name="Castelle C.J."/>
            <person name="Singh A."/>
            <person name="Wilkins M.J."/>
            <person name="Williams K.H."/>
            <person name="Banfield J.F."/>
        </authorList>
    </citation>
    <scope>NUCLEOTIDE SEQUENCE [LARGE SCALE GENOMIC DNA]</scope>
</reference>
<dbReference type="PATRIC" id="fig|1618446.3.peg.1140"/>
<dbReference type="PROSITE" id="PS00318">
    <property type="entry name" value="HMG_COA_REDUCTASE_2"/>
    <property type="match status" value="1"/>
</dbReference>
<keyword evidence="3" id="KW-0521">NADP</keyword>
<evidence type="ECO:0000313" key="6">
    <source>
        <dbReference type="Proteomes" id="UP000034050"/>
    </source>
</evidence>
<organism evidence="5 6">
    <name type="scientific">Candidatus Gottesmanbacteria bacterium GW2011_GWB1_43_11</name>
    <dbReference type="NCBI Taxonomy" id="1618446"/>
    <lineage>
        <taxon>Bacteria</taxon>
        <taxon>Candidatus Gottesmaniibacteriota</taxon>
    </lineage>
</organism>
<keyword evidence="4" id="KW-0560">Oxidoreductase</keyword>
<dbReference type="GO" id="GO:0004420">
    <property type="term" value="F:hydroxymethylglutaryl-CoA reductase (NADPH) activity"/>
    <property type="evidence" value="ECO:0007669"/>
    <property type="project" value="UniProtKB-EC"/>
</dbReference>
<evidence type="ECO:0000256" key="4">
    <source>
        <dbReference type="ARBA" id="ARBA00023002"/>
    </source>
</evidence>
<evidence type="ECO:0000256" key="3">
    <source>
        <dbReference type="ARBA" id="ARBA00022857"/>
    </source>
</evidence>
<dbReference type="InterPro" id="IPR004554">
    <property type="entry name" value="HMG_CoA_Rdtase_eu_arc"/>
</dbReference>
<dbReference type="AlphaFoldDB" id="A0A0G1CKW7"/>